<evidence type="ECO:0000256" key="3">
    <source>
        <dbReference type="SAM" id="Phobius"/>
    </source>
</evidence>
<dbReference type="AlphaFoldDB" id="A0A1V9Y2E9"/>
<keyword evidence="3" id="KW-0472">Membrane</keyword>
<dbReference type="Proteomes" id="UP000192247">
    <property type="component" value="Unassembled WGS sequence"/>
</dbReference>
<evidence type="ECO:0000256" key="2">
    <source>
        <dbReference type="RuleBase" id="RU004328"/>
    </source>
</evidence>
<dbReference type="GO" id="GO:0003723">
    <property type="term" value="F:RNA binding"/>
    <property type="evidence" value="ECO:0007669"/>
    <property type="project" value="InterPro"/>
</dbReference>
<proteinExistence type="inferred from homology"/>
<sequence length="279" mass="31255">MRDNTSLRSDIAERMQRWTGLLLALFALAALLDTASSDLNCTTKPFVFDVFKLALHSRGGYCELKSCEKLDTGKTYPHPPLTIQGLWPAWSNGSNGPMGCSYVEFSNNSVKLIKDQLDYLWPSFDSYIENQDLWSREVQTYGSCALCQEKDLGNGTNYLMQALILYKSYNVTAWLEKGGIAHSYHETIALSRINETLTKSFDGGEFELYCEGSRDGKDILQGVRLCFSANKQTPTKCVKTRDTCTTPDVWYLGSSSGSVVPSTLSIFFATYLVLLFLKH</sequence>
<dbReference type="EMBL" id="MNPL01000561">
    <property type="protein sequence ID" value="OQR79909.1"/>
    <property type="molecule type" value="Genomic_DNA"/>
</dbReference>
<evidence type="ECO:0000256" key="4">
    <source>
        <dbReference type="SAM" id="SignalP"/>
    </source>
</evidence>
<evidence type="ECO:0000256" key="1">
    <source>
        <dbReference type="ARBA" id="ARBA00007469"/>
    </source>
</evidence>
<evidence type="ECO:0000313" key="6">
    <source>
        <dbReference type="Proteomes" id="UP000192247"/>
    </source>
</evidence>
<feature type="transmembrane region" description="Helical" evidence="3">
    <location>
        <begin position="249"/>
        <end position="277"/>
    </location>
</feature>
<dbReference type="Gene3D" id="3.90.730.10">
    <property type="entry name" value="Ribonuclease T2-like"/>
    <property type="match status" value="1"/>
</dbReference>
<dbReference type="GO" id="GO:0033897">
    <property type="term" value="F:ribonuclease T2 activity"/>
    <property type="evidence" value="ECO:0007669"/>
    <property type="project" value="InterPro"/>
</dbReference>
<feature type="chain" id="PRO_5013116920" evidence="4">
    <location>
        <begin position="38"/>
        <end position="279"/>
    </location>
</feature>
<keyword evidence="6" id="KW-1185">Reference proteome</keyword>
<reference evidence="5 6" key="1">
    <citation type="journal article" date="2017" name="Gigascience">
        <title>Draft genome of the honey bee ectoparasitic mite, Tropilaelaps mercedesae, is shaped by the parasitic life history.</title>
        <authorList>
            <person name="Dong X."/>
            <person name="Armstrong S.D."/>
            <person name="Xia D."/>
            <person name="Makepeace B.L."/>
            <person name="Darby A.C."/>
            <person name="Kadowaki T."/>
        </authorList>
    </citation>
    <scope>NUCLEOTIDE SEQUENCE [LARGE SCALE GENOMIC DNA]</scope>
    <source>
        <strain evidence="5">Wuxi-XJTLU</strain>
    </source>
</reference>
<dbReference type="InParanoid" id="A0A1V9Y2E9"/>
<feature type="signal peptide" evidence="4">
    <location>
        <begin position="1"/>
        <end position="37"/>
    </location>
</feature>
<dbReference type="Pfam" id="PF00445">
    <property type="entry name" value="Ribonuclease_T2"/>
    <property type="match status" value="1"/>
</dbReference>
<organism evidence="5 6">
    <name type="scientific">Tropilaelaps mercedesae</name>
    <dbReference type="NCBI Taxonomy" id="418985"/>
    <lineage>
        <taxon>Eukaryota</taxon>
        <taxon>Metazoa</taxon>
        <taxon>Ecdysozoa</taxon>
        <taxon>Arthropoda</taxon>
        <taxon>Chelicerata</taxon>
        <taxon>Arachnida</taxon>
        <taxon>Acari</taxon>
        <taxon>Parasitiformes</taxon>
        <taxon>Mesostigmata</taxon>
        <taxon>Gamasina</taxon>
        <taxon>Dermanyssoidea</taxon>
        <taxon>Laelapidae</taxon>
        <taxon>Tropilaelaps</taxon>
    </lineage>
</organism>
<dbReference type="PANTHER" id="PTHR11240:SF22">
    <property type="entry name" value="RIBONUCLEASE T2"/>
    <property type="match status" value="1"/>
</dbReference>
<dbReference type="InterPro" id="IPR036430">
    <property type="entry name" value="RNase_T2-like_sf"/>
</dbReference>
<accession>A0A1V9Y2E9</accession>
<comment type="similarity">
    <text evidence="1 2">Belongs to the RNase T2 family.</text>
</comment>
<keyword evidence="3" id="KW-1133">Transmembrane helix</keyword>
<gene>
    <name evidence="5" type="ORF">BIW11_05410</name>
</gene>
<name>A0A1V9Y2E9_9ACAR</name>
<dbReference type="PANTHER" id="PTHR11240">
    <property type="entry name" value="RIBONUCLEASE T2"/>
    <property type="match status" value="1"/>
</dbReference>
<comment type="caution">
    <text evidence="5">The sequence shown here is derived from an EMBL/GenBank/DDBJ whole genome shotgun (WGS) entry which is preliminary data.</text>
</comment>
<keyword evidence="4" id="KW-0732">Signal</keyword>
<dbReference type="OrthoDB" id="435754at2759"/>
<protein>
    <submittedName>
        <fullName evidence="5">Ribonuclease T2-like</fullName>
    </submittedName>
</protein>
<dbReference type="InterPro" id="IPR001568">
    <property type="entry name" value="RNase_T2-like"/>
</dbReference>
<keyword evidence="3" id="KW-0812">Transmembrane</keyword>
<evidence type="ECO:0000313" key="5">
    <source>
        <dbReference type="EMBL" id="OQR79909.1"/>
    </source>
</evidence>
<dbReference type="SUPFAM" id="SSF55895">
    <property type="entry name" value="Ribonuclease Rh-like"/>
    <property type="match status" value="1"/>
</dbReference>